<evidence type="ECO:0008006" key="4">
    <source>
        <dbReference type="Google" id="ProtNLM"/>
    </source>
</evidence>
<accession>A0A1H7MIR3</accession>
<keyword evidence="3" id="KW-1185">Reference proteome</keyword>
<name>A0A1H7MIR3_AQUAM</name>
<dbReference type="EMBL" id="FOAB01000003">
    <property type="protein sequence ID" value="SEL11044.1"/>
    <property type="molecule type" value="Genomic_DNA"/>
</dbReference>
<evidence type="ECO:0000313" key="2">
    <source>
        <dbReference type="EMBL" id="SEL11044.1"/>
    </source>
</evidence>
<protein>
    <recommendedName>
        <fullName evidence="4">Outer membrane protein beta-barrel domain-containing protein</fullName>
    </recommendedName>
</protein>
<feature type="signal peptide" evidence="1">
    <location>
        <begin position="1"/>
        <end position="23"/>
    </location>
</feature>
<gene>
    <name evidence="2" type="ORF">SAMN04487910_1750</name>
</gene>
<dbReference type="Proteomes" id="UP000198521">
    <property type="component" value="Unassembled WGS sequence"/>
</dbReference>
<proteinExistence type="predicted"/>
<dbReference type="AlphaFoldDB" id="A0A1H7MIR3"/>
<sequence>MKVVSICLCLFFMFTTIDVNSQAYLDDDNPWILGFGLNVIYDSGEGINGVFDVKDNYNYSNPFRIVIEKRFKNDYGFEVAGSFNRFLEGKNVNGSIAREDTNFFGIEGMFKYYLTNLYLNKYRAMYEGYMSSGVGVGFYDGEMATTANVGIGINYYITESLRLNGQVTGNFSVDNSKVGSNYIQYNLGFIIRLKDDDFN</sequence>
<feature type="chain" id="PRO_5011651363" description="Outer membrane protein beta-barrel domain-containing protein" evidence="1">
    <location>
        <begin position="24"/>
        <end position="199"/>
    </location>
</feature>
<reference evidence="2 3" key="1">
    <citation type="submission" date="2016-10" db="EMBL/GenBank/DDBJ databases">
        <authorList>
            <person name="de Groot N.N."/>
        </authorList>
    </citation>
    <scope>NUCLEOTIDE SEQUENCE [LARGE SCALE GENOMIC DNA]</scope>
    <source>
        <strain evidence="2 3">DSM 25232</strain>
    </source>
</reference>
<dbReference type="STRING" id="1038014.SAMN04487910_1750"/>
<evidence type="ECO:0000256" key="1">
    <source>
        <dbReference type="SAM" id="SignalP"/>
    </source>
</evidence>
<evidence type="ECO:0000313" key="3">
    <source>
        <dbReference type="Proteomes" id="UP000198521"/>
    </source>
</evidence>
<keyword evidence="1" id="KW-0732">Signal</keyword>
<organism evidence="2 3">
    <name type="scientific">Aquimarina amphilecti</name>
    <dbReference type="NCBI Taxonomy" id="1038014"/>
    <lineage>
        <taxon>Bacteria</taxon>
        <taxon>Pseudomonadati</taxon>
        <taxon>Bacteroidota</taxon>
        <taxon>Flavobacteriia</taxon>
        <taxon>Flavobacteriales</taxon>
        <taxon>Flavobacteriaceae</taxon>
        <taxon>Aquimarina</taxon>
    </lineage>
</organism>